<dbReference type="InterPro" id="IPR017896">
    <property type="entry name" value="4Fe4S_Fe-S-bd"/>
</dbReference>
<dbReference type="CDD" id="cd10551">
    <property type="entry name" value="PsrB"/>
    <property type="match status" value="1"/>
</dbReference>
<dbReference type="PROSITE" id="PS00198">
    <property type="entry name" value="4FE4S_FER_1"/>
    <property type="match status" value="1"/>
</dbReference>
<dbReference type="Pfam" id="PF13247">
    <property type="entry name" value="Fer4_11"/>
    <property type="match status" value="1"/>
</dbReference>
<dbReference type="GO" id="GO:0051539">
    <property type="term" value="F:4 iron, 4 sulfur cluster binding"/>
    <property type="evidence" value="ECO:0007669"/>
    <property type="project" value="UniProtKB-KW"/>
</dbReference>
<dbReference type="Gene3D" id="3.30.70.20">
    <property type="match status" value="2"/>
</dbReference>
<reference evidence="6" key="1">
    <citation type="submission" date="2020-12" db="EMBL/GenBank/DDBJ databases">
        <title>Desulfobium dissulfuricans gen. nov., sp. nov., a novel mesophilic, sulfate-reducing bacterium isolated from a deep-sea hydrothermal vent.</title>
        <authorList>
            <person name="Hashimoto Y."/>
            <person name="Tame A."/>
            <person name="Sawayama S."/>
            <person name="Miyazaki J."/>
            <person name="Takai K."/>
            <person name="Nakagawa S."/>
        </authorList>
    </citation>
    <scope>NUCLEOTIDE SEQUENCE</scope>
    <source>
        <strain evidence="6">GF1</strain>
    </source>
</reference>
<name>A0A915XHB6_9BACT</name>
<evidence type="ECO:0000313" key="7">
    <source>
        <dbReference type="Proteomes" id="UP001063350"/>
    </source>
</evidence>
<evidence type="ECO:0000259" key="5">
    <source>
        <dbReference type="PROSITE" id="PS51379"/>
    </source>
</evidence>
<gene>
    <name evidence="6" type="primary">ttrB_1</name>
    <name evidence="6" type="ORF">GF1_02310</name>
</gene>
<evidence type="ECO:0000313" key="6">
    <source>
        <dbReference type="EMBL" id="BCO07855.1"/>
    </source>
</evidence>
<dbReference type="SUPFAM" id="SSF54862">
    <property type="entry name" value="4Fe-4S ferredoxins"/>
    <property type="match status" value="1"/>
</dbReference>
<keyword evidence="4" id="KW-0411">Iron-sulfur</keyword>
<protein>
    <submittedName>
        <fullName evidence="6">Tetrathionate reductase subunit B</fullName>
    </submittedName>
</protein>
<organism evidence="6 7">
    <name type="scientific">Desulfolithobacter dissulfuricans</name>
    <dbReference type="NCBI Taxonomy" id="2795293"/>
    <lineage>
        <taxon>Bacteria</taxon>
        <taxon>Pseudomonadati</taxon>
        <taxon>Thermodesulfobacteriota</taxon>
        <taxon>Desulfobulbia</taxon>
        <taxon>Desulfobulbales</taxon>
        <taxon>Desulfobulbaceae</taxon>
        <taxon>Desulfolithobacter</taxon>
    </lineage>
</organism>
<keyword evidence="1" id="KW-0004">4Fe-4S</keyword>
<evidence type="ECO:0000256" key="4">
    <source>
        <dbReference type="ARBA" id="ARBA00023014"/>
    </source>
</evidence>
<evidence type="ECO:0000256" key="2">
    <source>
        <dbReference type="ARBA" id="ARBA00022723"/>
    </source>
</evidence>
<proteinExistence type="predicted"/>
<keyword evidence="7" id="KW-1185">Reference proteome</keyword>
<dbReference type="EMBL" id="AP024233">
    <property type="protein sequence ID" value="BCO07855.1"/>
    <property type="molecule type" value="Genomic_DNA"/>
</dbReference>
<feature type="domain" description="4Fe-4S ferredoxin-type" evidence="5">
    <location>
        <begin position="115"/>
        <end position="144"/>
    </location>
</feature>
<dbReference type="RefSeq" id="WP_267927794.1">
    <property type="nucleotide sequence ID" value="NZ_AP024233.1"/>
</dbReference>
<sequence length="223" mass="24571">MEERRKFLVQSGALLLGAAGLKPVLAGQDRNREQPVRWGMIIDLNRCTGCQSCVIACKNRNHTARNQFNTRILIREEVFARGRGLLFTPIQCNQCEDPSCVAACDRQATFHLDNGVVVTDWSRCDGCGDCIEACPYGARFADPAHGNRVDKCDFCLDRLVAGGVPSCVEACSSGARLFGDLLRPAGEFARCLRAPQLTLRDSDRTDGAAVRYIPHRQASRRTP</sequence>
<dbReference type="Proteomes" id="UP001063350">
    <property type="component" value="Chromosome"/>
</dbReference>
<dbReference type="AlphaFoldDB" id="A0A915XHB6"/>
<keyword evidence="2" id="KW-0479">Metal-binding</keyword>
<dbReference type="GO" id="GO:0046872">
    <property type="term" value="F:metal ion binding"/>
    <property type="evidence" value="ECO:0007669"/>
    <property type="project" value="UniProtKB-KW"/>
</dbReference>
<dbReference type="KEGG" id="ddu:GF1_02310"/>
<evidence type="ECO:0000256" key="1">
    <source>
        <dbReference type="ARBA" id="ARBA00022485"/>
    </source>
</evidence>
<dbReference type="InterPro" id="IPR050954">
    <property type="entry name" value="ET_IronSulfur_Cluster-Binding"/>
</dbReference>
<accession>A0A915XHB6</accession>
<keyword evidence="3" id="KW-0408">Iron</keyword>
<dbReference type="Pfam" id="PF12797">
    <property type="entry name" value="Fer4_2"/>
    <property type="match status" value="1"/>
</dbReference>
<dbReference type="PANTHER" id="PTHR43177">
    <property type="entry name" value="PROTEIN NRFC"/>
    <property type="match status" value="1"/>
</dbReference>
<dbReference type="PROSITE" id="PS51379">
    <property type="entry name" value="4FE4S_FER_2"/>
    <property type="match status" value="2"/>
</dbReference>
<evidence type="ECO:0000256" key="3">
    <source>
        <dbReference type="ARBA" id="ARBA00023004"/>
    </source>
</evidence>
<dbReference type="PANTHER" id="PTHR43177:SF3">
    <property type="entry name" value="PROTEIN NRFC HOMOLOG"/>
    <property type="match status" value="1"/>
</dbReference>
<feature type="domain" description="4Fe-4S ferredoxin-type" evidence="5">
    <location>
        <begin position="38"/>
        <end position="67"/>
    </location>
</feature>
<dbReference type="InterPro" id="IPR017900">
    <property type="entry name" value="4Fe4S_Fe_S_CS"/>
</dbReference>